<name>A0A9D1KGD1_9FIRM</name>
<accession>A0A9D1KGD1</accession>
<comment type="caution">
    <text evidence="1">The sequence shown here is derived from an EMBL/GenBank/DDBJ whole genome shotgun (WGS) entry which is preliminary data.</text>
</comment>
<protein>
    <submittedName>
        <fullName evidence="1">DUF4250 domain-containing protein</fullName>
    </submittedName>
</protein>
<organism evidence="1 2">
    <name type="scientific">Candidatus Caccovicinus merdipullorum</name>
    <dbReference type="NCBI Taxonomy" id="2840724"/>
    <lineage>
        <taxon>Bacteria</taxon>
        <taxon>Bacillati</taxon>
        <taxon>Bacillota</taxon>
        <taxon>Clostridia</taxon>
        <taxon>Eubacteriales</taxon>
        <taxon>Candidatus Caccovicinus</taxon>
    </lineage>
</organism>
<evidence type="ECO:0000313" key="1">
    <source>
        <dbReference type="EMBL" id="HIT42700.1"/>
    </source>
</evidence>
<dbReference type="InterPro" id="IPR025346">
    <property type="entry name" value="DUF4250"/>
</dbReference>
<dbReference type="AlphaFoldDB" id="A0A9D1KGD1"/>
<reference evidence="1" key="1">
    <citation type="submission" date="2020-10" db="EMBL/GenBank/DDBJ databases">
        <authorList>
            <person name="Gilroy R."/>
        </authorList>
    </citation>
    <scope>NUCLEOTIDE SEQUENCE</scope>
    <source>
        <strain evidence="1">CHK123-3438</strain>
    </source>
</reference>
<dbReference type="EMBL" id="DVKS01000190">
    <property type="protein sequence ID" value="HIT42700.1"/>
    <property type="molecule type" value="Genomic_DNA"/>
</dbReference>
<gene>
    <name evidence="1" type="ORF">IAB60_11510</name>
</gene>
<evidence type="ECO:0000313" key="2">
    <source>
        <dbReference type="Proteomes" id="UP000886860"/>
    </source>
</evidence>
<sequence>MIPKDPVMLLSYVNTQLRDHYSSLDDLCRSLDLDPQQIISSLAAIQYQYDADRNQFV</sequence>
<reference evidence="1" key="2">
    <citation type="journal article" date="2021" name="PeerJ">
        <title>Extensive microbial diversity within the chicken gut microbiome revealed by metagenomics and culture.</title>
        <authorList>
            <person name="Gilroy R."/>
            <person name="Ravi A."/>
            <person name="Getino M."/>
            <person name="Pursley I."/>
            <person name="Horton D.L."/>
            <person name="Alikhan N.F."/>
            <person name="Baker D."/>
            <person name="Gharbi K."/>
            <person name="Hall N."/>
            <person name="Watson M."/>
            <person name="Adriaenssens E.M."/>
            <person name="Foster-Nyarko E."/>
            <person name="Jarju S."/>
            <person name="Secka A."/>
            <person name="Antonio M."/>
            <person name="Oren A."/>
            <person name="Chaudhuri R.R."/>
            <person name="La Ragione R."/>
            <person name="Hildebrand F."/>
            <person name="Pallen M.J."/>
        </authorList>
    </citation>
    <scope>NUCLEOTIDE SEQUENCE</scope>
    <source>
        <strain evidence="1">CHK123-3438</strain>
    </source>
</reference>
<dbReference type="Pfam" id="PF14056">
    <property type="entry name" value="DUF4250"/>
    <property type="match status" value="1"/>
</dbReference>
<proteinExistence type="predicted"/>
<dbReference type="Proteomes" id="UP000886860">
    <property type="component" value="Unassembled WGS sequence"/>
</dbReference>